<evidence type="ECO:0000256" key="7">
    <source>
        <dbReference type="ARBA" id="ARBA00023136"/>
    </source>
</evidence>
<evidence type="ECO:0000256" key="6">
    <source>
        <dbReference type="ARBA" id="ARBA00022989"/>
    </source>
</evidence>
<dbReference type="PANTHER" id="PTHR35011">
    <property type="entry name" value="2,3-DIKETO-L-GULONATE TRAP TRANSPORTER SMALL PERMEASE PROTEIN YIAM"/>
    <property type="match status" value="1"/>
</dbReference>
<evidence type="ECO:0000313" key="12">
    <source>
        <dbReference type="Proteomes" id="UP000607645"/>
    </source>
</evidence>
<proteinExistence type="inferred from homology"/>
<organism evidence="11 12">
    <name type="scientific">Lawsonibacter faecis</name>
    <dbReference type="NCBI Taxonomy" id="2763052"/>
    <lineage>
        <taxon>Bacteria</taxon>
        <taxon>Bacillati</taxon>
        <taxon>Bacillota</taxon>
        <taxon>Clostridia</taxon>
        <taxon>Eubacteriales</taxon>
        <taxon>Oscillospiraceae</taxon>
        <taxon>Lawsonibacter</taxon>
    </lineage>
</organism>
<dbReference type="InterPro" id="IPR055348">
    <property type="entry name" value="DctQ"/>
</dbReference>
<dbReference type="EMBL" id="JACOPQ010000007">
    <property type="protein sequence ID" value="MBC5737349.1"/>
    <property type="molecule type" value="Genomic_DNA"/>
</dbReference>
<name>A0A8J6JLA1_9FIRM</name>
<feature type="transmembrane region" description="Helical" evidence="9">
    <location>
        <begin position="132"/>
        <end position="149"/>
    </location>
</feature>
<reference evidence="11" key="1">
    <citation type="submission" date="2020-08" db="EMBL/GenBank/DDBJ databases">
        <title>Genome public.</title>
        <authorList>
            <person name="Liu C."/>
            <person name="Sun Q."/>
        </authorList>
    </citation>
    <scope>NUCLEOTIDE SEQUENCE</scope>
    <source>
        <strain evidence="11">NSJ-52</strain>
    </source>
</reference>
<keyword evidence="4" id="KW-0997">Cell inner membrane</keyword>
<dbReference type="InterPro" id="IPR007387">
    <property type="entry name" value="TRAP_DctQ"/>
</dbReference>
<keyword evidence="6 9" id="KW-1133">Transmembrane helix</keyword>
<feature type="transmembrane region" description="Helical" evidence="9">
    <location>
        <begin position="21"/>
        <end position="40"/>
    </location>
</feature>
<feature type="domain" description="Tripartite ATP-independent periplasmic transporters DctQ component" evidence="10">
    <location>
        <begin position="27"/>
        <end position="155"/>
    </location>
</feature>
<evidence type="ECO:0000256" key="9">
    <source>
        <dbReference type="SAM" id="Phobius"/>
    </source>
</evidence>
<dbReference type="RefSeq" id="WP_186919171.1">
    <property type="nucleotide sequence ID" value="NZ_JACOPQ010000007.1"/>
</dbReference>
<evidence type="ECO:0000313" key="11">
    <source>
        <dbReference type="EMBL" id="MBC5737349.1"/>
    </source>
</evidence>
<evidence type="ECO:0000256" key="3">
    <source>
        <dbReference type="ARBA" id="ARBA00022475"/>
    </source>
</evidence>
<dbReference type="GO" id="GO:0005886">
    <property type="term" value="C:plasma membrane"/>
    <property type="evidence" value="ECO:0007669"/>
    <property type="project" value="UniProtKB-SubCell"/>
</dbReference>
<protein>
    <submittedName>
        <fullName evidence="11">TRAP transporter small permease</fullName>
    </submittedName>
</protein>
<evidence type="ECO:0000256" key="8">
    <source>
        <dbReference type="ARBA" id="ARBA00038436"/>
    </source>
</evidence>
<evidence type="ECO:0000256" key="4">
    <source>
        <dbReference type="ARBA" id="ARBA00022519"/>
    </source>
</evidence>
<dbReference type="Pfam" id="PF04290">
    <property type="entry name" value="DctQ"/>
    <property type="match status" value="1"/>
</dbReference>
<sequence>MNILKKTENAVGKFSRAVASICLGIVFVLFLLNICTRIPFIKWNPVWIDETIQFFLVWMIFLAAMELVRVGGHFMVDILTDKVHGTLVGRIFRILSTVISLITYGVIFYFGVQLCLRSTASLFTLQFMKKSYFYACIPFSAFFMSLFTLRDVVLAFMDLFTGGRITEKQDAEKAALAAGDEDAQAIAEAAAALAADEAAQKPETDK</sequence>
<keyword evidence="5 9" id="KW-0812">Transmembrane</keyword>
<gene>
    <name evidence="11" type="ORF">H8S62_10075</name>
</gene>
<keyword evidence="3" id="KW-1003">Cell membrane</keyword>
<evidence type="ECO:0000256" key="5">
    <source>
        <dbReference type="ARBA" id="ARBA00022692"/>
    </source>
</evidence>
<accession>A0A8J6JLA1</accession>
<keyword evidence="12" id="KW-1185">Reference proteome</keyword>
<evidence type="ECO:0000256" key="1">
    <source>
        <dbReference type="ARBA" id="ARBA00004429"/>
    </source>
</evidence>
<evidence type="ECO:0000256" key="2">
    <source>
        <dbReference type="ARBA" id="ARBA00022448"/>
    </source>
</evidence>
<keyword evidence="2" id="KW-0813">Transport</keyword>
<dbReference type="GO" id="GO:0022857">
    <property type="term" value="F:transmembrane transporter activity"/>
    <property type="evidence" value="ECO:0007669"/>
    <property type="project" value="TreeGrafter"/>
</dbReference>
<feature type="transmembrane region" description="Helical" evidence="9">
    <location>
        <begin position="91"/>
        <end position="112"/>
    </location>
</feature>
<dbReference type="PANTHER" id="PTHR35011:SF2">
    <property type="entry name" value="2,3-DIKETO-L-GULONATE TRAP TRANSPORTER SMALL PERMEASE PROTEIN YIAM"/>
    <property type="match status" value="1"/>
</dbReference>
<dbReference type="GO" id="GO:0015740">
    <property type="term" value="P:C4-dicarboxylate transport"/>
    <property type="evidence" value="ECO:0007669"/>
    <property type="project" value="TreeGrafter"/>
</dbReference>
<comment type="caution">
    <text evidence="11">The sequence shown here is derived from an EMBL/GenBank/DDBJ whole genome shotgun (WGS) entry which is preliminary data.</text>
</comment>
<evidence type="ECO:0000259" key="10">
    <source>
        <dbReference type="Pfam" id="PF04290"/>
    </source>
</evidence>
<dbReference type="Proteomes" id="UP000607645">
    <property type="component" value="Unassembled WGS sequence"/>
</dbReference>
<comment type="subcellular location">
    <subcellularLocation>
        <location evidence="1">Cell inner membrane</location>
        <topology evidence="1">Multi-pass membrane protein</topology>
    </subcellularLocation>
</comment>
<dbReference type="AlphaFoldDB" id="A0A8J6JLA1"/>
<comment type="similarity">
    <text evidence="8">Belongs to the TRAP transporter small permease family.</text>
</comment>
<keyword evidence="7 9" id="KW-0472">Membrane</keyword>
<feature type="transmembrane region" description="Helical" evidence="9">
    <location>
        <begin position="52"/>
        <end position="70"/>
    </location>
</feature>